<dbReference type="PANTHER" id="PTHR21527:SF6">
    <property type="entry name" value="NUCLEOPORIN NUP35"/>
    <property type="match status" value="1"/>
</dbReference>
<feature type="region of interest" description="Disordered" evidence="1">
    <location>
        <begin position="1"/>
        <end position="33"/>
    </location>
</feature>
<dbReference type="GO" id="GO:0006999">
    <property type="term" value="P:nuclear pore organization"/>
    <property type="evidence" value="ECO:0007669"/>
    <property type="project" value="TreeGrafter"/>
</dbReference>
<dbReference type="PANTHER" id="PTHR21527">
    <property type="entry name" value="NUCLEOPORIN NUP35"/>
    <property type="match status" value="1"/>
</dbReference>
<feature type="region of interest" description="Disordered" evidence="1">
    <location>
        <begin position="64"/>
        <end position="108"/>
    </location>
</feature>
<feature type="compositionally biased region" description="Low complexity" evidence="1">
    <location>
        <begin position="1"/>
        <end position="15"/>
    </location>
</feature>
<dbReference type="GO" id="GO:0006607">
    <property type="term" value="P:NLS-bearing protein import into nucleus"/>
    <property type="evidence" value="ECO:0007669"/>
    <property type="project" value="TreeGrafter"/>
</dbReference>
<accession>A0A8C3PIR8</accession>
<dbReference type="GO" id="GO:0005543">
    <property type="term" value="F:phospholipid binding"/>
    <property type="evidence" value="ECO:0007669"/>
    <property type="project" value="TreeGrafter"/>
</dbReference>
<reference evidence="2" key="1">
    <citation type="submission" date="2025-08" db="UniProtKB">
        <authorList>
            <consortium name="Ensembl"/>
        </authorList>
    </citation>
    <scope>IDENTIFICATION</scope>
</reference>
<evidence type="ECO:0000256" key="1">
    <source>
        <dbReference type="SAM" id="MobiDB-lite"/>
    </source>
</evidence>
<sequence length="129" mass="12891">MAAFAAEPAPAGAEPMTLGSPTSPKPGASAQFLPGFLMGDLPAPVTPQTRALSGPAVGVMEMRSPLLAGGSPPQPVVPTHKDKSGAPPVRSLYDELSSPGLGSTPLSSRVSVSGLDTGLFLAENVSCLL</sequence>
<keyword evidence="3" id="KW-1185">Reference proteome</keyword>
<dbReference type="AlphaFoldDB" id="A0A8C3PIR8"/>
<organism evidence="2 3">
    <name type="scientific">Calidris pygmaea</name>
    <name type="common">Spoon-billed sandpiper</name>
    <dbReference type="NCBI Taxonomy" id="425635"/>
    <lineage>
        <taxon>Eukaryota</taxon>
        <taxon>Metazoa</taxon>
        <taxon>Chordata</taxon>
        <taxon>Craniata</taxon>
        <taxon>Vertebrata</taxon>
        <taxon>Euteleostomi</taxon>
        <taxon>Archelosauria</taxon>
        <taxon>Archosauria</taxon>
        <taxon>Dinosauria</taxon>
        <taxon>Saurischia</taxon>
        <taxon>Theropoda</taxon>
        <taxon>Coelurosauria</taxon>
        <taxon>Aves</taxon>
        <taxon>Neognathae</taxon>
        <taxon>Neoaves</taxon>
        <taxon>Charadriiformes</taxon>
        <taxon>Scolopacidae</taxon>
        <taxon>Calidris</taxon>
    </lineage>
</organism>
<reference evidence="2" key="2">
    <citation type="submission" date="2025-09" db="UniProtKB">
        <authorList>
            <consortium name="Ensembl"/>
        </authorList>
    </citation>
    <scope>IDENTIFICATION</scope>
</reference>
<dbReference type="GO" id="GO:0044615">
    <property type="term" value="C:nuclear pore nuclear basket"/>
    <property type="evidence" value="ECO:0007669"/>
    <property type="project" value="TreeGrafter"/>
</dbReference>
<dbReference type="Proteomes" id="UP000694419">
    <property type="component" value="Unplaced"/>
</dbReference>
<dbReference type="Ensembl" id="ENSCPGT00000005471.1">
    <property type="protein sequence ID" value="ENSCPGP00000004978.1"/>
    <property type="gene ID" value="ENSCPGG00000003578.1"/>
</dbReference>
<evidence type="ECO:0000313" key="3">
    <source>
        <dbReference type="Proteomes" id="UP000694419"/>
    </source>
</evidence>
<proteinExistence type="predicted"/>
<name>A0A8C3PIR8_9CHAR</name>
<dbReference type="GO" id="GO:0044613">
    <property type="term" value="C:nuclear pore central transport channel"/>
    <property type="evidence" value="ECO:0007669"/>
    <property type="project" value="TreeGrafter"/>
</dbReference>
<evidence type="ECO:0000313" key="2">
    <source>
        <dbReference type="Ensembl" id="ENSCPGP00000004978.1"/>
    </source>
</evidence>
<protein>
    <submittedName>
        <fullName evidence="2">Uncharacterized protein</fullName>
    </submittedName>
</protein>
<feature type="compositionally biased region" description="Low complexity" evidence="1">
    <location>
        <begin position="96"/>
        <end position="108"/>
    </location>
</feature>
<dbReference type="GO" id="GO:0017056">
    <property type="term" value="F:structural constituent of nuclear pore"/>
    <property type="evidence" value="ECO:0007669"/>
    <property type="project" value="TreeGrafter"/>
</dbReference>